<gene>
    <name evidence="1" type="ORF">V3328_21830</name>
</gene>
<protein>
    <submittedName>
        <fullName evidence="1">Replication-relaxation family protein</fullName>
    </submittedName>
</protein>
<comment type="caution">
    <text evidence="1">The sequence shown here is derived from an EMBL/GenBank/DDBJ whole genome shotgun (WGS) entry which is preliminary data.</text>
</comment>
<proteinExistence type="predicted"/>
<keyword evidence="2" id="KW-1185">Reference proteome</keyword>
<name>A0AAW9RYV8_9HYPH</name>
<accession>A0AAW9RYV8</accession>
<dbReference type="RefSeq" id="WP_340331841.1">
    <property type="nucleotide sequence ID" value="NZ_JAZHOF010000010.1"/>
</dbReference>
<reference evidence="1 2" key="1">
    <citation type="submission" date="2024-02" db="EMBL/GenBank/DDBJ databases">
        <title>Genome analysis and characterization of Microbaculum marinisediminis sp. nov., isolated from marine sediment.</title>
        <authorList>
            <person name="Du Z.-J."/>
            <person name="Ye Y.-Q."/>
            <person name="Zhang Z.-R."/>
            <person name="Yuan S.-M."/>
            <person name="Zhang X.-Y."/>
        </authorList>
    </citation>
    <scope>NUCLEOTIDE SEQUENCE [LARGE SCALE GENOMIC DNA]</scope>
    <source>
        <strain evidence="1 2">SDUM1044001</strain>
    </source>
</reference>
<dbReference type="AlphaFoldDB" id="A0AAW9RYV8"/>
<dbReference type="EMBL" id="JAZHOF010000010">
    <property type="protein sequence ID" value="MEJ8574140.1"/>
    <property type="molecule type" value="Genomic_DNA"/>
</dbReference>
<organism evidence="1 2">
    <name type="scientific">Microbaculum marinum</name>
    <dbReference type="NCBI Taxonomy" id="1764581"/>
    <lineage>
        <taxon>Bacteria</taxon>
        <taxon>Pseudomonadati</taxon>
        <taxon>Pseudomonadota</taxon>
        <taxon>Alphaproteobacteria</taxon>
        <taxon>Hyphomicrobiales</taxon>
        <taxon>Tepidamorphaceae</taxon>
        <taxon>Microbaculum</taxon>
    </lineage>
</organism>
<dbReference type="Proteomes" id="UP001378188">
    <property type="component" value="Unassembled WGS sequence"/>
</dbReference>
<sequence>MVIVQRILPAMSKVKARDGMGRRSRFQRTPIGKRIFLSDRDFEILWWLYRYRYLRATHLAALVEPRSEKRFAERLGDLYHETGLIDRPAAQWRRFDARYQPIVYELSAKGCRYLGCQRDLPHRAVTFGKGERGGTTPHFDHAMMIVDALAETEIETRRCRSRRFVPVDEILTRLPNRPITSAKHPLAIPVTVRPSNDLTAIKALIATDVIPDALYGVEHLVGDEKLYRFFALECENSSPKSRSTGKLSSLAFKQAAYEALLQSQAYRSAWGIPCLELRVLSAGTAHASTLALGQTL</sequence>
<evidence type="ECO:0000313" key="2">
    <source>
        <dbReference type="Proteomes" id="UP001378188"/>
    </source>
</evidence>
<evidence type="ECO:0000313" key="1">
    <source>
        <dbReference type="EMBL" id="MEJ8574140.1"/>
    </source>
</evidence>